<name>U5DGX7_9CHRO</name>
<evidence type="ECO:0000313" key="3">
    <source>
        <dbReference type="Proteomes" id="UP000016960"/>
    </source>
</evidence>
<dbReference type="eggNOG" id="ENOG5033HJD">
    <property type="taxonomic scope" value="Bacteria"/>
</dbReference>
<keyword evidence="3" id="KW-1185">Reference proteome</keyword>
<comment type="caution">
    <text evidence="2">The sequence shown here is derived from an EMBL/GenBank/DDBJ whole genome shotgun (WGS) entry which is preliminary data.</text>
</comment>
<dbReference type="EMBL" id="ASSJ01000076">
    <property type="protein sequence ID" value="ERN40517.1"/>
    <property type="molecule type" value="Genomic_DNA"/>
</dbReference>
<protein>
    <submittedName>
        <fullName evidence="2">Uncharacterized protein</fullName>
    </submittedName>
</protein>
<organism evidence="2 3">
    <name type="scientific">Rubidibacter lacunae KORDI 51-2</name>
    <dbReference type="NCBI Taxonomy" id="582515"/>
    <lineage>
        <taxon>Bacteria</taxon>
        <taxon>Bacillati</taxon>
        <taxon>Cyanobacteriota</taxon>
        <taxon>Cyanophyceae</taxon>
        <taxon>Oscillatoriophycideae</taxon>
        <taxon>Chroococcales</taxon>
        <taxon>Aphanothecaceae</taxon>
        <taxon>Rubidibacter</taxon>
    </lineage>
</organism>
<dbReference type="AlphaFoldDB" id="U5DGX7"/>
<gene>
    <name evidence="2" type="ORF">KR51_00030640</name>
</gene>
<dbReference type="InParanoid" id="U5DGX7"/>
<dbReference type="STRING" id="582515.KR51_00030640"/>
<accession>U5DGX7</accession>
<feature type="compositionally biased region" description="Basic and acidic residues" evidence="1">
    <location>
        <begin position="15"/>
        <end position="48"/>
    </location>
</feature>
<sequence length="175" mass="19248">MSVAPRYRPPLAPLPERELPTRRRPSRRVERRVEHFPSGRQKTTDGTRKLPPLFRLLASTQQAVSLATIGLATAALGIYAWTLAEQRAWNQDFQELASLQQQERDLTVAIETLQYELAEQAADPDRGLESAAPSRAIFVEPPAEIASGPMSVEPASDSSSSTLDELVPVTSPLGY</sequence>
<proteinExistence type="predicted"/>
<feature type="region of interest" description="Disordered" evidence="1">
    <location>
        <begin position="1"/>
        <end position="48"/>
    </location>
</feature>
<evidence type="ECO:0000313" key="2">
    <source>
        <dbReference type="EMBL" id="ERN40517.1"/>
    </source>
</evidence>
<reference evidence="2 3" key="1">
    <citation type="submission" date="2013-05" db="EMBL/GenBank/DDBJ databases">
        <title>Draft genome sequence of Rubidibacter lacunae KORDI 51-2.</title>
        <authorList>
            <person name="Choi D.H."/>
            <person name="Noh J.H."/>
            <person name="Kwon K.-K."/>
            <person name="Lee J.-H."/>
            <person name="Ryu J.-Y."/>
        </authorList>
    </citation>
    <scope>NUCLEOTIDE SEQUENCE [LARGE SCALE GENOMIC DNA]</scope>
    <source>
        <strain evidence="2 3">KORDI 51-2</strain>
    </source>
</reference>
<feature type="region of interest" description="Disordered" evidence="1">
    <location>
        <begin position="139"/>
        <end position="175"/>
    </location>
</feature>
<evidence type="ECO:0000256" key="1">
    <source>
        <dbReference type="SAM" id="MobiDB-lite"/>
    </source>
</evidence>
<dbReference type="Proteomes" id="UP000016960">
    <property type="component" value="Unassembled WGS sequence"/>
</dbReference>